<feature type="compositionally biased region" description="Basic and acidic residues" evidence="1">
    <location>
        <begin position="139"/>
        <end position="154"/>
    </location>
</feature>
<gene>
    <name evidence="3" type="ORF">SAMN02745124_00999</name>
</gene>
<evidence type="ECO:0000256" key="1">
    <source>
        <dbReference type="SAM" id="MobiDB-lite"/>
    </source>
</evidence>
<feature type="region of interest" description="Disordered" evidence="1">
    <location>
        <begin position="73"/>
        <end position="154"/>
    </location>
</feature>
<dbReference type="RefSeq" id="WP_143165911.1">
    <property type="nucleotide sequence ID" value="NZ_FQXS01000004.1"/>
</dbReference>
<dbReference type="OrthoDB" id="5416205at2"/>
<feature type="compositionally biased region" description="Polar residues" evidence="1">
    <location>
        <begin position="116"/>
        <end position="125"/>
    </location>
</feature>
<dbReference type="AlphaFoldDB" id="A0A1M5U4Q0"/>
<keyword evidence="2" id="KW-0472">Membrane</keyword>
<protein>
    <submittedName>
        <fullName evidence="3">Uncharacterized protein</fullName>
    </submittedName>
</protein>
<keyword evidence="2" id="KW-0812">Transmembrane</keyword>
<sequence>MGQLNESGKIATPILSLAMTEQNQTPPPKRRVERNATAKFVIGLLFLIIAALGTIYVLFPESLDTFTAWTDRSKTIPSGQSPAESAEDRGQPEQDDRAADTSVATGADGSVRPSESLPSETSGRLSDTALPTIAPIGRTENEGRDQSAAEETSREIGCARLADPVENFFDTLDTRPYLHAFQLDERSSSYFPQLIQKLVDNPPVVTGETDDLFTILQNTAHFFRIIGKKNILVLKGILDRERDTFEQVLADFYQLTDYPDCLQQRFDLEIGDEPLYQYAGFFLNTMGGRLYLFRRDSMSRMVVVYYAILTIDQANREGRNKYGIDVGPAIDRLINEIESSNIDLRLRDRYLETLYGLEGKYQ</sequence>
<feature type="compositionally biased region" description="Basic and acidic residues" evidence="1">
    <location>
        <begin position="86"/>
        <end position="99"/>
    </location>
</feature>
<feature type="compositionally biased region" description="Polar residues" evidence="1">
    <location>
        <begin position="73"/>
        <end position="83"/>
    </location>
</feature>
<evidence type="ECO:0000256" key="2">
    <source>
        <dbReference type="SAM" id="Phobius"/>
    </source>
</evidence>
<dbReference type="Proteomes" id="UP000184139">
    <property type="component" value="Unassembled WGS sequence"/>
</dbReference>
<keyword evidence="4" id="KW-1185">Reference proteome</keyword>
<name>A0A1M5U4Q0_9BACT</name>
<organism evidence="3 4">
    <name type="scientific">Desulfofustis glycolicus DSM 9705</name>
    <dbReference type="NCBI Taxonomy" id="1121409"/>
    <lineage>
        <taxon>Bacteria</taxon>
        <taxon>Pseudomonadati</taxon>
        <taxon>Thermodesulfobacteriota</taxon>
        <taxon>Desulfobulbia</taxon>
        <taxon>Desulfobulbales</taxon>
        <taxon>Desulfocapsaceae</taxon>
        <taxon>Desulfofustis</taxon>
    </lineage>
</organism>
<keyword evidence="2" id="KW-1133">Transmembrane helix</keyword>
<accession>A0A1M5U4Q0</accession>
<proteinExistence type="predicted"/>
<evidence type="ECO:0000313" key="4">
    <source>
        <dbReference type="Proteomes" id="UP000184139"/>
    </source>
</evidence>
<reference evidence="3 4" key="1">
    <citation type="submission" date="2016-11" db="EMBL/GenBank/DDBJ databases">
        <authorList>
            <person name="Jaros S."/>
            <person name="Januszkiewicz K."/>
            <person name="Wedrychowicz H."/>
        </authorList>
    </citation>
    <scope>NUCLEOTIDE SEQUENCE [LARGE SCALE GENOMIC DNA]</scope>
    <source>
        <strain evidence="3 4">DSM 9705</strain>
    </source>
</reference>
<dbReference type="STRING" id="1121409.SAMN02745124_00999"/>
<feature type="transmembrane region" description="Helical" evidence="2">
    <location>
        <begin position="40"/>
        <end position="59"/>
    </location>
</feature>
<dbReference type="EMBL" id="FQXS01000004">
    <property type="protein sequence ID" value="SHH57860.1"/>
    <property type="molecule type" value="Genomic_DNA"/>
</dbReference>
<feature type="region of interest" description="Disordered" evidence="1">
    <location>
        <begin position="12"/>
        <end position="32"/>
    </location>
</feature>
<evidence type="ECO:0000313" key="3">
    <source>
        <dbReference type="EMBL" id="SHH57860.1"/>
    </source>
</evidence>